<evidence type="ECO:0000259" key="5">
    <source>
        <dbReference type="PROSITE" id="PS50011"/>
    </source>
</evidence>
<dbReference type="InterPro" id="IPR045274">
    <property type="entry name" value="WAK-like"/>
</dbReference>
<feature type="domain" description="Protein kinase" evidence="5">
    <location>
        <begin position="812"/>
        <end position="1092"/>
    </location>
</feature>
<dbReference type="InterPro" id="IPR016159">
    <property type="entry name" value="Cullin_repeat-like_dom_sf"/>
</dbReference>
<keyword evidence="2" id="KW-0547">Nucleotide-binding</keyword>
<dbReference type="SUPFAM" id="SSF56112">
    <property type="entry name" value="Protein kinase-like (PK-like)"/>
    <property type="match status" value="6"/>
</dbReference>
<dbReference type="PROSITE" id="PS50011">
    <property type="entry name" value="PROTEIN_KINASE_DOM"/>
    <property type="match status" value="4"/>
</dbReference>
<protein>
    <recommendedName>
        <fullName evidence="5">Protein kinase domain-containing protein</fullName>
    </recommendedName>
</protein>
<feature type="coiled-coil region" evidence="4">
    <location>
        <begin position="359"/>
        <end position="386"/>
    </location>
</feature>
<dbReference type="GO" id="GO:0007166">
    <property type="term" value="P:cell surface receptor signaling pathway"/>
    <property type="evidence" value="ECO:0007669"/>
    <property type="project" value="InterPro"/>
</dbReference>
<evidence type="ECO:0000313" key="6">
    <source>
        <dbReference type="EMBL" id="VFU46005.1"/>
    </source>
</evidence>
<sequence length="1770" mass="202251">MLEPEEERVMKMVLEEGIMKTKMIVEGNQEVKFTTEEYQRLHQCVFDLHSASYRNNSHWLLERFVKSLEESINSAVLPSFVDKHDALLLRELILMWSNYKLMTKWLCKFFESIDRHFVPKICYCSLTDISNNSFHDMVFKDFYVKFQDVALSLINQERMGLHIDCSSLKNVFLVFMEMHKHTGITYYEGFESVMLEQTSSYYCQMAQQWLSHGSPADYVQKVYWCLEQEAERAGRYFPSGTQPKLLKVVKQQLVYDILDKLVEKQRPENCSFATDFYQKVNRETAFIRNGSKLLEKLIDICDGKCNSMRRFSATELEKATNDYDPRKLLINDFGYKLYKETVKERAMRKREHGILVSQKKEMESQVASLEKEKDLLQKHLTEAEGKIDWLRTKMESADTKSDRALTLLRDTVSLLCESNSVKEDMIVTEKMLDGENEPYANWTLQDCLWGSEEARCRPLLWIVRSKIAMDMANAVAFLHAAFARPIVFRHIKPLNILLDDNHEAKLSDFSLSVSIPEGESHVRSATITGTAGLVAPEYFATGNFNEKQDVFNFGGFLLMLLSGQTMADYSRPVGELALQVRVKKCIEDDRLNEVIDSTIIAEGAWPGKQQQLQAFAAVALRCISEIEEDRPTMIDWILQSHLLISTPHFPGSNVNRDIKPSKIISDENYVPKLIDFSLSIATRKKNDVYSPFVHVMGNQIDPSLIMDPRMVKTSPVWIKQLGLRDESQRKLPKKLNLKRSGVPGGWCARALYRIGGMTTCWETKKDKKVNKETVFIRNGSKLLEKLVDICDGKCNSIRRFSATELKKATNNYDPRKLLTEDSGYKLYKGFLQGRPVSVKKFKDDDEQYEYCFNDIVYSSKMSVHKSFVKLLGCCLETQIPILVFEYVGDRTLYDCLWGSEEVRCRPLLWIARSKIAMDMANAVAFLHAAFARPIVFRNIKSWNILLDDNHEAKLSDFSYSISIPEDDSHVRDVDIIGTLGLIAPEYLTTGNFNEKQDVFNFGVFLLVLLSGQRPYDSSRPTEEIFLLHHVKNCIEDDRLNKIIDSTIIAEGAWPGKEQQLQAFAALALKCISQKEEDRPSMIDENTSVCDFLPSAIRILPITSCNEYVISSCNKIYLELNLLTNNPGRIGGMTTCWGTKKDKKVNRETAFIRNGSILLEKLVDICDGKCNSIRRFSATELEKATNNYDPRKLLTDHLGYKLSKIAMDMANAVAFLHAAFPRPIVFRNITPSNILLDDNHEAKLSDFTLSISIPEGESHVRDGVIGTFGLVAPEYWTTCEFNEKQDVFNFGVFLLMLLSGQRQLDPSDPADGILRSCEKCVEDDRLNEVIDSIIIAEGAWPGKEQQLQAFAALALRCISDEPEDRPTMIDVSKELRKIHRIGGMTTCWETKKDKKVNKETAFIRNGSKLLEKLVDICDGKCNSIRRFSATELEKATNNYDPRKLLTDNFSYNLYKGFLQGRPVSVKKFRDGDERYEQCLNDIVYASKMSVHKSFVKLLGCCLETQIPILVFEYVGEWTLHDCLWGSEEARRRPLLWIPSAHKSFVKLLGCCLETQIPILVFEYVGDRTLRDCLWGSEEARCRPLLWIARSKIAMDMANAVAFLHAAFARPIVFRNIKPRNILLDDNHEAKLSDFSYSVSIPEGESHVRSEPIIGTIGLMAPECFNTGNFNEKQDVFNFGVFLLMLLSGHSQYDPPHRVKKCIEDDRLNEAIDSTIIDEGAWPGKEQQLQAFAALALTCISEVAEDRPSMIDVSKELRKIHRSAISCRQQQG</sequence>
<evidence type="ECO:0000256" key="3">
    <source>
        <dbReference type="ARBA" id="ARBA00022840"/>
    </source>
</evidence>
<keyword evidence="3" id="KW-0067">ATP-binding</keyword>
<dbReference type="InterPro" id="IPR000719">
    <property type="entry name" value="Prot_kinase_dom"/>
</dbReference>
<feature type="domain" description="Protein kinase" evidence="5">
    <location>
        <begin position="294"/>
        <end position="644"/>
    </location>
</feature>
<proteinExistence type="inferred from homology"/>
<dbReference type="GO" id="GO:0031625">
    <property type="term" value="F:ubiquitin protein ligase binding"/>
    <property type="evidence" value="ECO:0007669"/>
    <property type="project" value="InterPro"/>
</dbReference>
<dbReference type="SUPFAM" id="SSF74788">
    <property type="entry name" value="Cullin repeat-like"/>
    <property type="match status" value="1"/>
</dbReference>
<dbReference type="PANTHER" id="PTHR27005:SF467">
    <property type="entry name" value="PROTEIN KINASE, PUTATIVE-RELATED"/>
    <property type="match status" value="1"/>
</dbReference>
<evidence type="ECO:0000256" key="4">
    <source>
        <dbReference type="SAM" id="Coils"/>
    </source>
</evidence>
<dbReference type="Pfam" id="PF00888">
    <property type="entry name" value="Cullin"/>
    <property type="match status" value="1"/>
</dbReference>
<dbReference type="GO" id="GO:0005886">
    <property type="term" value="C:plasma membrane"/>
    <property type="evidence" value="ECO:0007669"/>
    <property type="project" value="TreeGrafter"/>
</dbReference>
<dbReference type="PANTHER" id="PTHR27005">
    <property type="entry name" value="WALL-ASSOCIATED RECEPTOR KINASE-LIKE 21"/>
    <property type="match status" value="1"/>
</dbReference>
<evidence type="ECO:0000256" key="2">
    <source>
        <dbReference type="ARBA" id="ARBA00022741"/>
    </source>
</evidence>
<dbReference type="Gene3D" id="3.30.200.20">
    <property type="entry name" value="Phosphorylase Kinase, domain 1"/>
    <property type="match status" value="2"/>
</dbReference>
<dbReference type="EMBL" id="CAADRP010001630">
    <property type="protein sequence ID" value="VFU46005.1"/>
    <property type="molecule type" value="Genomic_DNA"/>
</dbReference>
<dbReference type="InterPro" id="IPR011009">
    <property type="entry name" value="Kinase-like_dom_sf"/>
</dbReference>
<dbReference type="InterPro" id="IPR001245">
    <property type="entry name" value="Ser-Thr/Tyr_kinase_cat_dom"/>
</dbReference>
<dbReference type="InterPro" id="IPR001373">
    <property type="entry name" value="Cullin_N"/>
</dbReference>
<dbReference type="GO" id="GO:0005524">
    <property type="term" value="F:ATP binding"/>
    <property type="evidence" value="ECO:0007669"/>
    <property type="project" value="UniProtKB-KW"/>
</dbReference>
<comment type="similarity">
    <text evidence="1">Belongs to the cullin family.</text>
</comment>
<keyword evidence="4" id="KW-0175">Coiled coil</keyword>
<accession>A0A6N2MDF5</accession>
<organism evidence="6">
    <name type="scientific">Salix viminalis</name>
    <name type="common">Common osier</name>
    <name type="synonym">Basket willow</name>
    <dbReference type="NCBI Taxonomy" id="40686"/>
    <lineage>
        <taxon>Eukaryota</taxon>
        <taxon>Viridiplantae</taxon>
        <taxon>Streptophyta</taxon>
        <taxon>Embryophyta</taxon>
        <taxon>Tracheophyta</taxon>
        <taxon>Spermatophyta</taxon>
        <taxon>Magnoliopsida</taxon>
        <taxon>eudicotyledons</taxon>
        <taxon>Gunneridae</taxon>
        <taxon>Pentapetalae</taxon>
        <taxon>rosids</taxon>
        <taxon>fabids</taxon>
        <taxon>Malpighiales</taxon>
        <taxon>Salicaceae</taxon>
        <taxon>Saliceae</taxon>
        <taxon>Salix</taxon>
    </lineage>
</organism>
<dbReference type="GO" id="GO:0004674">
    <property type="term" value="F:protein serine/threonine kinase activity"/>
    <property type="evidence" value="ECO:0007669"/>
    <property type="project" value="TreeGrafter"/>
</dbReference>
<dbReference type="GO" id="GO:0006511">
    <property type="term" value="P:ubiquitin-dependent protein catabolic process"/>
    <property type="evidence" value="ECO:0007669"/>
    <property type="project" value="InterPro"/>
</dbReference>
<reference evidence="6" key="1">
    <citation type="submission" date="2019-03" db="EMBL/GenBank/DDBJ databases">
        <authorList>
            <person name="Mank J."/>
            <person name="Almeida P."/>
        </authorList>
    </citation>
    <scope>NUCLEOTIDE SEQUENCE</scope>
    <source>
        <strain evidence="6">78183</strain>
    </source>
</reference>
<gene>
    <name evidence="6" type="ORF">SVIM_LOCUS290111</name>
</gene>
<dbReference type="Gene3D" id="1.20.1310.10">
    <property type="entry name" value="Cullin Repeats"/>
    <property type="match status" value="2"/>
</dbReference>
<dbReference type="Pfam" id="PF00069">
    <property type="entry name" value="Pkinase"/>
    <property type="match status" value="3"/>
</dbReference>
<dbReference type="Pfam" id="PF07714">
    <property type="entry name" value="PK_Tyr_Ser-Thr"/>
    <property type="match status" value="1"/>
</dbReference>
<feature type="domain" description="Protein kinase" evidence="5">
    <location>
        <begin position="1409"/>
        <end position="1762"/>
    </location>
</feature>
<name>A0A6N2MDF5_SALVM</name>
<evidence type="ECO:0000256" key="1">
    <source>
        <dbReference type="ARBA" id="ARBA00006019"/>
    </source>
</evidence>
<feature type="domain" description="Protein kinase" evidence="5">
    <location>
        <begin position="1101"/>
        <end position="1381"/>
    </location>
</feature>
<dbReference type="Gene3D" id="1.10.510.10">
    <property type="entry name" value="Transferase(Phosphotransferase) domain 1"/>
    <property type="match status" value="4"/>
</dbReference>